<sequence>MKYSDDIVTGAGRFKDLCFCAKNVQVSAGLKIDIKDISPFVDCSTKFYVVTINKTFMKQDTVFTKEFSMKNIAPLMECRTVGIQVQTVGGISTNMILHRSTDRCNLKKGRTDFAANNDIRLQTVSSTSTK</sequence>
<dbReference type="Proteomes" id="UP000008021">
    <property type="component" value="Chromosome 3"/>
</dbReference>
<reference evidence="1" key="1">
    <citation type="submission" date="2015-04" db="UniProtKB">
        <authorList>
            <consortium name="EnsemblPlants"/>
        </authorList>
    </citation>
    <scope>IDENTIFICATION</scope>
</reference>
<evidence type="ECO:0000313" key="2">
    <source>
        <dbReference type="Proteomes" id="UP000008021"/>
    </source>
</evidence>
<dbReference type="HOGENOM" id="CLU_1941447_0_0_1"/>
<name>A0A0E0D4B3_9ORYZ</name>
<dbReference type="Gramene" id="OMERI03G25200.1">
    <property type="protein sequence ID" value="OMERI03G25200.1"/>
    <property type="gene ID" value="OMERI03G25200"/>
</dbReference>
<organism evidence="1">
    <name type="scientific">Oryza meridionalis</name>
    <dbReference type="NCBI Taxonomy" id="40149"/>
    <lineage>
        <taxon>Eukaryota</taxon>
        <taxon>Viridiplantae</taxon>
        <taxon>Streptophyta</taxon>
        <taxon>Embryophyta</taxon>
        <taxon>Tracheophyta</taxon>
        <taxon>Spermatophyta</taxon>
        <taxon>Magnoliopsida</taxon>
        <taxon>Liliopsida</taxon>
        <taxon>Poales</taxon>
        <taxon>Poaceae</taxon>
        <taxon>BOP clade</taxon>
        <taxon>Oryzoideae</taxon>
        <taxon>Oryzeae</taxon>
        <taxon>Oryzinae</taxon>
        <taxon>Oryza</taxon>
    </lineage>
</organism>
<reference evidence="1" key="2">
    <citation type="submission" date="2018-05" db="EMBL/GenBank/DDBJ databases">
        <title>OmerRS3 (Oryza meridionalis Reference Sequence Version 3).</title>
        <authorList>
            <person name="Zhang J."/>
            <person name="Kudrna D."/>
            <person name="Lee S."/>
            <person name="Talag J."/>
            <person name="Welchert J."/>
            <person name="Wing R.A."/>
        </authorList>
    </citation>
    <scope>NUCLEOTIDE SEQUENCE [LARGE SCALE GENOMIC DNA]</scope>
    <source>
        <strain evidence="1">cv. OR44</strain>
    </source>
</reference>
<keyword evidence="2" id="KW-1185">Reference proteome</keyword>
<dbReference type="AlphaFoldDB" id="A0A0E0D4B3"/>
<protein>
    <submittedName>
        <fullName evidence="1">Uncharacterized protein</fullName>
    </submittedName>
</protein>
<dbReference type="EnsemblPlants" id="OMERI03G25200.1">
    <property type="protein sequence ID" value="OMERI03G25200.1"/>
    <property type="gene ID" value="OMERI03G25200"/>
</dbReference>
<proteinExistence type="predicted"/>
<evidence type="ECO:0000313" key="1">
    <source>
        <dbReference type="EnsemblPlants" id="OMERI03G25200.1"/>
    </source>
</evidence>
<accession>A0A0E0D4B3</accession>